<dbReference type="InterPro" id="IPR053825">
    <property type="entry name" value="DUF7009"/>
</dbReference>
<dbReference type="RefSeq" id="WP_234615654.1">
    <property type="nucleotide sequence ID" value="NZ_CP098806.1"/>
</dbReference>
<reference evidence="1" key="1">
    <citation type="submission" date="2021-12" db="EMBL/GenBank/DDBJ databases">
        <title>Novel species in genus Dyadobacter.</title>
        <authorList>
            <person name="Ma C."/>
        </authorList>
    </citation>
    <scope>NUCLEOTIDE SEQUENCE</scope>
    <source>
        <strain evidence="1">CY399</strain>
    </source>
</reference>
<proteinExistence type="predicted"/>
<comment type="caution">
    <text evidence="1">The sequence shown here is derived from an EMBL/GenBank/DDBJ whole genome shotgun (WGS) entry which is preliminary data.</text>
</comment>
<accession>A0A9X1PD70</accession>
<protein>
    <submittedName>
        <fullName evidence="1">Uncharacterized protein</fullName>
    </submittedName>
</protein>
<gene>
    <name evidence="1" type="ORF">LXM24_22145</name>
</gene>
<dbReference type="Pfam" id="PF22668">
    <property type="entry name" value="DUF7009"/>
    <property type="match status" value="1"/>
</dbReference>
<evidence type="ECO:0000313" key="1">
    <source>
        <dbReference type="EMBL" id="MCF0042821.1"/>
    </source>
</evidence>
<dbReference type="AlphaFoldDB" id="A0A9X1PD70"/>
<sequence length="122" mass="13768">MKIRIQRNSVRFRLSRTDIETLSIEGYLEEVTPFGDTNFIYAVKKSAGISELSAEFQNGKILLQLPEHLTQGWADNNVVGHSGEMSVGKIDTLKLLIEKDFKCLDNVTEDQSDNYENPAKTC</sequence>
<organism evidence="1 2">
    <name type="scientific">Dyadobacter fanqingshengii</name>
    <dbReference type="NCBI Taxonomy" id="2906443"/>
    <lineage>
        <taxon>Bacteria</taxon>
        <taxon>Pseudomonadati</taxon>
        <taxon>Bacteroidota</taxon>
        <taxon>Cytophagia</taxon>
        <taxon>Cytophagales</taxon>
        <taxon>Spirosomataceae</taxon>
        <taxon>Dyadobacter</taxon>
    </lineage>
</organism>
<name>A0A9X1PD70_9BACT</name>
<dbReference type="EMBL" id="JAJTTA010000004">
    <property type="protein sequence ID" value="MCF0042821.1"/>
    <property type="molecule type" value="Genomic_DNA"/>
</dbReference>
<evidence type="ECO:0000313" key="2">
    <source>
        <dbReference type="Proteomes" id="UP001139700"/>
    </source>
</evidence>
<dbReference type="Proteomes" id="UP001139700">
    <property type="component" value="Unassembled WGS sequence"/>
</dbReference>
<keyword evidence="2" id="KW-1185">Reference proteome</keyword>